<evidence type="ECO:0000313" key="2">
    <source>
        <dbReference type="Proteomes" id="UP001161247"/>
    </source>
</evidence>
<organism evidence="1 2">
    <name type="scientific">Oldenlandia corymbosa var. corymbosa</name>
    <dbReference type="NCBI Taxonomy" id="529605"/>
    <lineage>
        <taxon>Eukaryota</taxon>
        <taxon>Viridiplantae</taxon>
        <taxon>Streptophyta</taxon>
        <taxon>Embryophyta</taxon>
        <taxon>Tracheophyta</taxon>
        <taxon>Spermatophyta</taxon>
        <taxon>Magnoliopsida</taxon>
        <taxon>eudicotyledons</taxon>
        <taxon>Gunneridae</taxon>
        <taxon>Pentapetalae</taxon>
        <taxon>asterids</taxon>
        <taxon>lamiids</taxon>
        <taxon>Gentianales</taxon>
        <taxon>Rubiaceae</taxon>
        <taxon>Rubioideae</taxon>
        <taxon>Spermacoceae</taxon>
        <taxon>Hedyotis-Oldenlandia complex</taxon>
        <taxon>Oldenlandia</taxon>
    </lineage>
</organism>
<protein>
    <submittedName>
        <fullName evidence="1">OLC1v1039245C1</fullName>
    </submittedName>
</protein>
<dbReference type="AlphaFoldDB" id="A0AAV1D4A0"/>
<reference evidence="1" key="1">
    <citation type="submission" date="2023-03" db="EMBL/GenBank/DDBJ databases">
        <authorList>
            <person name="Julca I."/>
        </authorList>
    </citation>
    <scope>NUCLEOTIDE SEQUENCE</scope>
</reference>
<dbReference type="Proteomes" id="UP001161247">
    <property type="component" value="Chromosome 4"/>
</dbReference>
<dbReference type="EMBL" id="OX459121">
    <property type="protein sequence ID" value="CAI9101829.1"/>
    <property type="molecule type" value="Genomic_DNA"/>
</dbReference>
<name>A0AAV1D4A0_OLDCO</name>
<accession>A0AAV1D4A0</accession>
<gene>
    <name evidence="1" type="ORF">OLC1_LOCUS11332</name>
</gene>
<sequence>MEKASKFLSQIHRVLQLHEATALDEFRVRLDFNISPMMVNAWIYYAFAKRVQRLELNFAKFLEYKQGLPLRSSACEDWFSAMSKGSVELLKTILICGLTSAP</sequence>
<keyword evidence="2" id="KW-1185">Reference proteome</keyword>
<proteinExistence type="predicted"/>
<evidence type="ECO:0000313" key="1">
    <source>
        <dbReference type="EMBL" id="CAI9101829.1"/>
    </source>
</evidence>